<sequence length="268" mass="31512">MKNKKVKIKSTTCITPIWSIQVVAKKLRRKLMQSVFIFDIDDTMYDQQSAFGKAIHSLDIPNNKILDISHLYQLMKEYGDETFSLGFDKTKLKQMHIYRIKRSLLDYDVEITDAQAIKFQMNFDKYQDEIQLFPTMDNLLDVLVKKNQILGIITNGTYTKQSKKIEKLNLEKWFPRNNIVISEELGISKPNKDIFQYFERKISLPSKIENFYYIGDNYLNDIVGPKTVGWNTIWVNYRNYQKPKACLADYIVETPDELSTIISKIIFN</sequence>
<gene>
    <name evidence="5" type="ORF">HMPREF1348_02650</name>
</gene>
<dbReference type="InterPro" id="IPR006439">
    <property type="entry name" value="HAD-SF_hydro_IA"/>
</dbReference>
<comment type="cofactor">
    <cofactor evidence="1">
        <name>Mg(2+)</name>
        <dbReference type="ChEBI" id="CHEBI:18420"/>
    </cofactor>
</comment>
<dbReference type="Gene3D" id="3.40.50.1000">
    <property type="entry name" value="HAD superfamily/HAD-like"/>
    <property type="match status" value="1"/>
</dbReference>
<accession>J6YQJ1</accession>
<reference evidence="5 6" key="1">
    <citation type="submission" date="2012-04" db="EMBL/GenBank/DDBJ databases">
        <authorList>
            <person name="Weinstock G."/>
            <person name="Sodergren E."/>
            <person name="Lobos E.A."/>
            <person name="Fulton L."/>
            <person name="Fulton R."/>
            <person name="Courtney L."/>
            <person name="Fronick C."/>
            <person name="O'Laughlin M."/>
            <person name="Godfrey J."/>
            <person name="Wilson R.M."/>
            <person name="Miner T."/>
            <person name="Farmer C."/>
            <person name="Delehaunty K."/>
            <person name="Cordes M."/>
            <person name="Minx P."/>
            <person name="Tomlinson C."/>
            <person name="Chen J."/>
            <person name="Wollam A."/>
            <person name="Pepin K.H."/>
            <person name="Bhonagiri V."/>
            <person name="Zhang X."/>
            <person name="Suruliraj S."/>
            <person name="Warren W."/>
            <person name="Mitreva M."/>
            <person name="Mardis E.R."/>
            <person name="Wilson R.K."/>
        </authorList>
    </citation>
    <scope>NUCLEOTIDE SEQUENCE [LARGE SCALE GENOMIC DNA]</scope>
    <source>
        <strain evidence="5 6">505</strain>
    </source>
</reference>
<dbReference type="AlphaFoldDB" id="J6YQJ1"/>
<dbReference type="GO" id="GO:0046872">
    <property type="term" value="F:metal ion binding"/>
    <property type="evidence" value="ECO:0007669"/>
    <property type="project" value="UniProtKB-KW"/>
</dbReference>
<organism evidence="5 6">
    <name type="scientific">Enterococcus faecium 505</name>
    <dbReference type="NCBI Taxonomy" id="1134806"/>
    <lineage>
        <taxon>Bacteria</taxon>
        <taxon>Bacillati</taxon>
        <taxon>Bacillota</taxon>
        <taxon>Bacilli</taxon>
        <taxon>Lactobacillales</taxon>
        <taxon>Enterococcaceae</taxon>
        <taxon>Enterococcus</taxon>
    </lineage>
</organism>
<keyword evidence="3 5" id="KW-0378">Hydrolase</keyword>
<dbReference type="EMBL" id="AMBL01000089">
    <property type="protein sequence ID" value="EJY42999.1"/>
    <property type="molecule type" value="Genomic_DNA"/>
</dbReference>
<dbReference type="GO" id="GO:0016791">
    <property type="term" value="F:phosphatase activity"/>
    <property type="evidence" value="ECO:0007669"/>
    <property type="project" value="TreeGrafter"/>
</dbReference>
<name>J6YQJ1_ENTFC</name>
<dbReference type="GO" id="GO:0044281">
    <property type="term" value="P:small molecule metabolic process"/>
    <property type="evidence" value="ECO:0007669"/>
    <property type="project" value="UniProtKB-ARBA"/>
</dbReference>
<evidence type="ECO:0000256" key="4">
    <source>
        <dbReference type="ARBA" id="ARBA00022842"/>
    </source>
</evidence>
<proteinExistence type="predicted"/>
<dbReference type="PANTHER" id="PTHR46470">
    <property type="entry name" value="N-ACYLNEURAMINATE-9-PHOSPHATASE"/>
    <property type="match status" value="1"/>
</dbReference>
<dbReference type="HOGENOM" id="CLU_045011_8_1_9"/>
<evidence type="ECO:0000256" key="2">
    <source>
        <dbReference type="ARBA" id="ARBA00022723"/>
    </source>
</evidence>
<keyword evidence="2" id="KW-0479">Metal-binding</keyword>
<dbReference type="PATRIC" id="fig|1134806.3.peg.2532"/>
<dbReference type="SFLD" id="SFLDG01129">
    <property type="entry name" value="C1.5:_HAD__Beta-PGM__Phosphata"/>
    <property type="match status" value="1"/>
</dbReference>
<evidence type="ECO:0000313" key="5">
    <source>
        <dbReference type="EMBL" id="EJY42999.1"/>
    </source>
</evidence>
<evidence type="ECO:0000256" key="3">
    <source>
        <dbReference type="ARBA" id="ARBA00022801"/>
    </source>
</evidence>
<dbReference type="InterPro" id="IPR023214">
    <property type="entry name" value="HAD_sf"/>
</dbReference>
<keyword evidence="4" id="KW-0460">Magnesium</keyword>
<dbReference type="Proteomes" id="UP000006403">
    <property type="component" value="Unassembled WGS sequence"/>
</dbReference>
<evidence type="ECO:0000256" key="1">
    <source>
        <dbReference type="ARBA" id="ARBA00001946"/>
    </source>
</evidence>
<dbReference type="InterPro" id="IPR051400">
    <property type="entry name" value="HAD-like_hydrolase"/>
</dbReference>
<protein>
    <submittedName>
        <fullName evidence="5">HAD hydrolase, family IA, variant 1</fullName>
    </submittedName>
</protein>
<dbReference type="Gene3D" id="1.10.150.520">
    <property type="match status" value="1"/>
</dbReference>
<dbReference type="SFLD" id="SFLDS00003">
    <property type="entry name" value="Haloacid_Dehalogenase"/>
    <property type="match status" value="1"/>
</dbReference>
<dbReference type="SUPFAM" id="SSF56784">
    <property type="entry name" value="HAD-like"/>
    <property type="match status" value="1"/>
</dbReference>
<comment type="caution">
    <text evidence="5">The sequence shown here is derived from an EMBL/GenBank/DDBJ whole genome shotgun (WGS) entry which is preliminary data.</text>
</comment>
<dbReference type="Pfam" id="PF13419">
    <property type="entry name" value="HAD_2"/>
    <property type="match status" value="1"/>
</dbReference>
<dbReference type="PANTHER" id="PTHR46470:SF2">
    <property type="entry name" value="GLYCERALDEHYDE 3-PHOSPHATE PHOSPHATASE"/>
    <property type="match status" value="1"/>
</dbReference>
<evidence type="ECO:0000313" key="6">
    <source>
        <dbReference type="Proteomes" id="UP000006403"/>
    </source>
</evidence>
<dbReference type="NCBIfam" id="TIGR01549">
    <property type="entry name" value="HAD-SF-IA-v1"/>
    <property type="match status" value="1"/>
</dbReference>
<dbReference type="InterPro" id="IPR036412">
    <property type="entry name" value="HAD-like_sf"/>
</dbReference>
<dbReference type="InterPro" id="IPR041492">
    <property type="entry name" value="HAD_2"/>
</dbReference>